<dbReference type="Proteomes" id="UP000270487">
    <property type="component" value="Chromosome"/>
</dbReference>
<name>A0A3S4WZW0_SERFO</name>
<dbReference type="Pfam" id="PF13269">
    <property type="entry name" value="DUF4060"/>
    <property type="match status" value="1"/>
</dbReference>
<dbReference type="EMBL" id="LR134492">
    <property type="protein sequence ID" value="VEI69374.1"/>
    <property type="molecule type" value="Genomic_DNA"/>
</dbReference>
<evidence type="ECO:0000313" key="1">
    <source>
        <dbReference type="EMBL" id="VEI69374.1"/>
    </source>
</evidence>
<evidence type="ECO:0000313" key="2">
    <source>
        <dbReference type="Proteomes" id="UP000270487"/>
    </source>
</evidence>
<accession>A0A3S4WZW0</accession>
<dbReference type="InterPro" id="IPR025135">
    <property type="entry name" value="DUF4060"/>
</dbReference>
<sequence>MKEIIRGDTEPAHIVAANTAIERHKAKYGESNKYHPIIYPVKYRSKNYQIEVITRETTIAATVITGVRNLTKLYYGNKP</sequence>
<organism evidence="1 2">
    <name type="scientific">Serratia fonticola</name>
    <dbReference type="NCBI Taxonomy" id="47917"/>
    <lineage>
        <taxon>Bacteria</taxon>
        <taxon>Pseudomonadati</taxon>
        <taxon>Pseudomonadota</taxon>
        <taxon>Gammaproteobacteria</taxon>
        <taxon>Enterobacterales</taxon>
        <taxon>Yersiniaceae</taxon>
        <taxon>Serratia</taxon>
    </lineage>
</organism>
<evidence type="ECO:0008006" key="3">
    <source>
        <dbReference type="Google" id="ProtNLM"/>
    </source>
</evidence>
<dbReference type="AlphaFoldDB" id="A0A3S4WZW0"/>
<gene>
    <name evidence="1" type="ORF">NCTC13193_02641</name>
</gene>
<proteinExistence type="predicted"/>
<reference evidence="1 2" key="1">
    <citation type="submission" date="2018-12" db="EMBL/GenBank/DDBJ databases">
        <authorList>
            <consortium name="Pathogen Informatics"/>
        </authorList>
    </citation>
    <scope>NUCLEOTIDE SEQUENCE [LARGE SCALE GENOMIC DNA]</scope>
    <source>
        <strain evidence="1 2">NCTC13193</strain>
    </source>
</reference>
<protein>
    <recommendedName>
        <fullName evidence="3">DUF4060 family protein</fullName>
    </recommendedName>
</protein>